<evidence type="ECO:0000313" key="3">
    <source>
        <dbReference type="Proteomes" id="UP000321393"/>
    </source>
</evidence>
<feature type="region of interest" description="Disordered" evidence="1">
    <location>
        <begin position="68"/>
        <end position="94"/>
    </location>
</feature>
<feature type="compositionally biased region" description="Low complexity" evidence="1">
    <location>
        <begin position="84"/>
        <end position="94"/>
    </location>
</feature>
<evidence type="ECO:0000313" key="2">
    <source>
        <dbReference type="EMBL" id="KAA0053399.1"/>
    </source>
</evidence>
<reference evidence="2 3" key="1">
    <citation type="submission" date="2019-08" db="EMBL/GenBank/DDBJ databases">
        <title>Draft genome sequences of two oriental melons (Cucumis melo L. var makuwa).</title>
        <authorList>
            <person name="Kwon S.-Y."/>
        </authorList>
    </citation>
    <scope>NUCLEOTIDE SEQUENCE [LARGE SCALE GENOMIC DNA]</scope>
    <source>
        <strain evidence="3">cv. SW 3</strain>
        <tissue evidence="2">Leaf</tissue>
    </source>
</reference>
<proteinExistence type="predicted"/>
<accession>A0A5A7UIW6</accession>
<sequence length="112" mass="12946">MHFKKYSDVEEARVNPLNLLVGRDENWHFLCDHYMSRAFQSQSTPEGSQPLSRDEICDRVLGRRPNYSKGLGWGPKPKARKMMSASSSSTSCTQSTEKEKFNYKLSLIKLWN</sequence>
<dbReference type="EMBL" id="SSTE01009449">
    <property type="protein sequence ID" value="KAA0053399.1"/>
    <property type="molecule type" value="Genomic_DNA"/>
</dbReference>
<evidence type="ECO:0000256" key="1">
    <source>
        <dbReference type="SAM" id="MobiDB-lite"/>
    </source>
</evidence>
<organism evidence="2 3">
    <name type="scientific">Cucumis melo var. makuwa</name>
    <name type="common">Oriental melon</name>
    <dbReference type="NCBI Taxonomy" id="1194695"/>
    <lineage>
        <taxon>Eukaryota</taxon>
        <taxon>Viridiplantae</taxon>
        <taxon>Streptophyta</taxon>
        <taxon>Embryophyta</taxon>
        <taxon>Tracheophyta</taxon>
        <taxon>Spermatophyta</taxon>
        <taxon>Magnoliopsida</taxon>
        <taxon>eudicotyledons</taxon>
        <taxon>Gunneridae</taxon>
        <taxon>Pentapetalae</taxon>
        <taxon>rosids</taxon>
        <taxon>fabids</taxon>
        <taxon>Cucurbitales</taxon>
        <taxon>Cucurbitaceae</taxon>
        <taxon>Benincaseae</taxon>
        <taxon>Cucumis</taxon>
    </lineage>
</organism>
<dbReference type="AlphaFoldDB" id="A0A5A7UIW6"/>
<comment type="caution">
    <text evidence="2">The sequence shown here is derived from an EMBL/GenBank/DDBJ whole genome shotgun (WGS) entry which is preliminary data.</text>
</comment>
<protein>
    <submittedName>
        <fullName evidence="2">CACTA en-spm transposon protein</fullName>
    </submittedName>
</protein>
<name>A0A5A7UIW6_CUCMM</name>
<dbReference type="Proteomes" id="UP000321393">
    <property type="component" value="Unassembled WGS sequence"/>
</dbReference>
<gene>
    <name evidence="2" type="ORF">E6C27_scaffold428G00650</name>
</gene>